<proteinExistence type="predicted"/>
<dbReference type="OrthoDB" id="308119at2759"/>
<evidence type="ECO:0000256" key="1">
    <source>
        <dbReference type="SAM" id="Coils"/>
    </source>
</evidence>
<keyword evidence="1" id="KW-0175">Coiled coil</keyword>
<reference evidence="2" key="1">
    <citation type="submission" date="2021-01" db="EMBL/GenBank/DDBJ databases">
        <authorList>
            <consortium name="Genoscope - CEA"/>
            <person name="William W."/>
        </authorList>
    </citation>
    <scope>NUCLEOTIDE SEQUENCE</scope>
</reference>
<gene>
    <name evidence="2" type="ORF">PSON_ATCC_30995.1.T0490280</name>
</gene>
<sequence>MHKTYQFDSNQKPKIKDLCQEDKKKIGKLIKRLAQEREEKEILLKKLADMQSSEQKQQRLQTEIEKLDEEISQLQDQEKQTNYQTPQLQTQSKQKLLYKFENDDENLQNLHQSPNFKVLNQINEDQSSSFIMPITQRESPIKVDQQIQTSILQQQIQQQPTGQQKKSSKKKKEILMKKIQEFEKIVNRLNFSNEQSIELTTNRKSEDQNSQLNNTSYLQNVFQKLLNIEQQSITTQQTVRSEQQSEIQQVQFQQQQYNEDDLIIQLLNSDASSYKPQNQNVFNNLSNVSKQQQKKQQQSKNNSTILQNENKQNKQKITFDQIPSPIVQDAYCKNVVQKYNSLLQELNRQQ</sequence>
<evidence type="ECO:0000313" key="3">
    <source>
        <dbReference type="Proteomes" id="UP000692954"/>
    </source>
</evidence>
<protein>
    <submittedName>
        <fullName evidence="2">Uncharacterized protein</fullName>
    </submittedName>
</protein>
<dbReference type="Proteomes" id="UP000692954">
    <property type="component" value="Unassembled WGS sequence"/>
</dbReference>
<feature type="coiled-coil region" evidence="1">
    <location>
        <begin position="19"/>
        <end position="84"/>
    </location>
</feature>
<comment type="caution">
    <text evidence="2">The sequence shown here is derived from an EMBL/GenBank/DDBJ whole genome shotgun (WGS) entry which is preliminary data.</text>
</comment>
<evidence type="ECO:0000313" key="2">
    <source>
        <dbReference type="EMBL" id="CAD8086273.1"/>
    </source>
</evidence>
<dbReference type="EMBL" id="CAJJDN010000049">
    <property type="protein sequence ID" value="CAD8086273.1"/>
    <property type="molecule type" value="Genomic_DNA"/>
</dbReference>
<name>A0A8S1N9M9_9CILI</name>
<accession>A0A8S1N9M9</accession>
<keyword evidence="3" id="KW-1185">Reference proteome</keyword>
<organism evidence="2 3">
    <name type="scientific">Paramecium sonneborni</name>
    <dbReference type="NCBI Taxonomy" id="65129"/>
    <lineage>
        <taxon>Eukaryota</taxon>
        <taxon>Sar</taxon>
        <taxon>Alveolata</taxon>
        <taxon>Ciliophora</taxon>
        <taxon>Intramacronucleata</taxon>
        <taxon>Oligohymenophorea</taxon>
        <taxon>Peniculida</taxon>
        <taxon>Parameciidae</taxon>
        <taxon>Paramecium</taxon>
    </lineage>
</organism>
<dbReference type="AlphaFoldDB" id="A0A8S1N9M9"/>